<dbReference type="AlphaFoldDB" id="A0A812CKQ9"/>
<protein>
    <submittedName>
        <fullName evidence="5">HMG2L1</fullName>
    </submittedName>
</protein>
<dbReference type="Gene3D" id="1.10.30.10">
    <property type="entry name" value="High mobility group box domain"/>
    <property type="match status" value="1"/>
</dbReference>
<feature type="compositionally biased region" description="Basic and acidic residues" evidence="2">
    <location>
        <begin position="76"/>
        <end position="97"/>
    </location>
</feature>
<dbReference type="Pfam" id="PF00505">
    <property type="entry name" value="HMG_box"/>
    <property type="match status" value="1"/>
</dbReference>
<feature type="region of interest" description="Disordered" evidence="2">
    <location>
        <begin position="76"/>
        <end position="193"/>
    </location>
</feature>
<feature type="compositionally biased region" description="Polar residues" evidence="2">
    <location>
        <begin position="495"/>
        <end position="510"/>
    </location>
</feature>
<feature type="DNA-binding region" description="HMG box" evidence="1">
    <location>
        <begin position="634"/>
        <end position="689"/>
    </location>
</feature>
<keyword evidence="1" id="KW-0539">Nucleus</keyword>
<evidence type="ECO:0000256" key="1">
    <source>
        <dbReference type="PROSITE-ProRule" id="PRU00267"/>
    </source>
</evidence>
<feature type="region of interest" description="Disordered" evidence="2">
    <location>
        <begin position="421"/>
        <end position="510"/>
    </location>
</feature>
<feature type="transmembrane region" description="Helical" evidence="3">
    <location>
        <begin position="820"/>
        <end position="841"/>
    </location>
</feature>
<feature type="compositionally biased region" description="Low complexity" evidence="2">
    <location>
        <begin position="171"/>
        <end position="182"/>
    </location>
</feature>
<dbReference type="InterPro" id="IPR009071">
    <property type="entry name" value="HMG_box_dom"/>
</dbReference>
<evidence type="ECO:0000313" key="6">
    <source>
        <dbReference type="Proteomes" id="UP000597762"/>
    </source>
</evidence>
<feature type="transmembrane region" description="Helical" evidence="3">
    <location>
        <begin position="848"/>
        <end position="873"/>
    </location>
</feature>
<accession>A0A812CKQ9</accession>
<name>A0A812CKQ9_ACAPH</name>
<proteinExistence type="predicted"/>
<evidence type="ECO:0000313" key="5">
    <source>
        <dbReference type="EMBL" id="CAE1275197.1"/>
    </source>
</evidence>
<dbReference type="SUPFAM" id="SSF47095">
    <property type="entry name" value="HMG-box"/>
    <property type="match status" value="1"/>
</dbReference>
<feature type="compositionally biased region" description="Polar residues" evidence="2">
    <location>
        <begin position="150"/>
        <end position="159"/>
    </location>
</feature>
<dbReference type="PANTHER" id="PTHR46584:SF1">
    <property type="entry name" value="HMG DOMAIN-CONTAINING PROTEIN 4"/>
    <property type="match status" value="1"/>
</dbReference>
<dbReference type="GO" id="GO:0005634">
    <property type="term" value="C:nucleus"/>
    <property type="evidence" value="ECO:0007669"/>
    <property type="project" value="UniProtKB-UniRule"/>
</dbReference>
<keyword evidence="3" id="KW-0472">Membrane</keyword>
<feature type="compositionally biased region" description="Acidic residues" evidence="2">
    <location>
        <begin position="584"/>
        <end position="596"/>
    </location>
</feature>
<dbReference type="InterPro" id="IPR042477">
    <property type="entry name" value="HMGXB4"/>
</dbReference>
<organism evidence="5 6">
    <name type="scientific">Acanthosepion pharaonis</name>
    <name type="common">Pharaoh cuttlefish</name>
    <name type="synonym">Sepia pharaonis</name>
    <dbReference type="NCBI Taxonomy" id="158019"/>
    <lineage>
        <taxon>Eukaryota</taxon>
        <taxon>Metazoa</taxon>
        <taxon>Spiralia</taxon>
        <taxon>Lophotrochozoa</taxon>
        <taxon>Mollusca</taxon>
        <taxon>Cephalopoda</taxon>
        <taxon>Coleoidea</taxon>
        <taxon>Decapodiformes</taxon>
        <taxon>Sepiida</taxon>
        <taxon>Sepiina</taxon>
        <taxon>Sepiidae</taxon>
        <taxon>Acanthosepion</taxon>
    </lineage>
</organism>
<feature type="compositionally biased region" description="Polar residues" evidence="2">
    <location>
        <begin position="277"/>
        <end position="291"/>
    </location>
</feature>
<sequence>MAAPKQIKRKRELDDEEEDEFTKRFLKADELTRMGKLKKKVLKFEELDDEASRESELTKSGRVYVRKKSTKLREMEEFEEIEKKQTSTKKTPIDPTKKPKTQLLNIPGHMPVSPKKLKPSKSSDESQSPVMPQKTEDIPSKGSVIKFLLSSPTQPSTPVLATHSVLKTKPESLLTEKSSPLKKSPKPAKSKTDMTLLQTLTSSLTSLQSPAKKQGDTELKYRLIVGSNQSVASSGKSALSVDTTTKIQSEVVSDASTKDGSLKMKFILSPKEKPLGQSLSSSTNDKAQNDVPTIPQTIAETKSPPSSKMSISNLPSVLPVPVPKAMPIHKTIPTPKPVSASKMVSSIKTIPSAEAISIPKTIPGTKEEPDTKELPKVIPITNVIPGVKTITIPKNLPVVKPVPAIKVVPVAKPSPPATKIVTVKKPVSSKNTSQNKSPSTSKSKSSTPKATPKTTPDSEEKKVKKAKKKKGNSENSIGSPSTPVIHKTIPAIPGQSGSTVSLPTGRKTSPTNVTYFSAAKAETTTDLSKFDFTDEPNLVIAEPSSKTATKTKKSPSSRPPSKKKAKIDGDQIKTKPEDIKEVPEVEMEFFDDETGVMEEVVTTLPSTPKTKSPEKKSKKSKKAAKDDPDKPAKKRRAPTAYMLWCNANRSKVVSENPKLDFAQISRRLGEIWQGLTEKEKMTWKQKAKKAAGKGSTLIRTGKGSSKSVSNAAPAPATSTAPVAVAKSPSTPASKVIKSLIEDMATSPVKGLGIEPVDAAAHLKLLGESLSIIGMRLQEHKGMIAVQGSLSRLKKLLFFFIFLLFFFIFLLFFYFSFFLFFFFFSNFFFSIFSSFLVFSFFHLLSFFPFFFFCLFFFLFFFCPFFFSFPFLFLFFLSVSFFLFILFFFFLFIYLFSFLFPFFFFLFFFFESEFIYVLKKILLPPLSYHSF</sequence>
<feature type="compositionally biased region" description="Low complexity" evidence="2">
    <location>
        <begin position="428"/>
        <end position="455"/>
    </location>
</feature>
<feature type="region of interest" description="Disordered" evidence="2">
    <location>
        <begin position="269"/>
        <end position="291"/>
    </location>
</feature>
<dbReference type="Proteomes" id="UP000597762">
    <property type="component" value="Unassembled WGS sequence"/>
</dbReference>
<gene>
    <name evidence="5" type="ORF">SPHA_39326</name>
</gene>
<feature type="transmembrane region" description="Helical" evidence="3">
    <location>
        <begin position="795"/>
        <end position="814"/>
    </location>
</feature>
<dbReference type="GO" id="GO:0003677">
    <property type="term" value="F:DNA binding"/>
    <property type="evidence" value="ECO:0007669"/>
    <property type="project" value="UniProtKB-UniRule"/>
</dbReference>
<dbReference type="InterPro" id="IPR036910">
    <property type="entry name" value="HMG_box_dom_sf"/>
</dbReference>
<reference evidence="5" key="1">
    <citation type="submission" date="2021-01" db="EMBL/GenBank/DDBJ databases">
        <authorList>
            <person name="Li R."/>
            <person name="Bekaert M."/>
        </authorList>
    </citation>
    <scope>NUCLEOTIDE SEQUENCE</scope>
    <source>
        <strain evidence="5">Farmed</strain>
    </source>
</reference>
<feature type="transmembrane region" description="Helical" evidence="3">
    <location>
        <begin position="879"/>
        <end position="908"/>
    </location>
</feature>
<feature type="compositionally biased region" description="Polar residues" evidence="2">
    <location>
        <begin position="473"/>
        <end position="482"/>
    </location>
</feature>
<feature type="region of interest" description="Disordered" evidence="2">
    <location>
        <begin position="525"/>
        <end position="637"/>
    </location>
</feature>
<keyword evidence="1" id="KW-0238">DNA-binding</keyword>
<dbReference type="CDD" id="cd00084">
    <property type="entry name" value="HMG-box_SF"/>
    <property type="match status" value="1"/>
</dbReference>
<feature type="domain" description="HMG box" evidence="4">
    <location>
        <begin position="634"/>
        <end position="689"/>
    </location>
</feature>
<dbReference type="OrthoDB" id="4777606at2759"/>
<feature type="compositionally biased region" description="Basic and acidic residues" evidence="2">
    <location>
        <begin position="566"/>
        <end position="583"/>
    </location>
</feature>
<comment type="caution">
    <text evidence="5">The sequence shown here is derived from an EMBL/GenBank/DDBJ whole genome shotgun (WGS) entry which is preliminary data.</text>
</comment>
<keyword evidence="3" id="KW-0812">Transmembrane</keyword>
<keyword evidence="6" id="KW-1185">Reference proteome</keyword>
<feature type="region of interest" description="Disordered" evidence="2">
    <location>
        <begin position="688"/>
        <end position="714"/>
    </location>
</feature>
<evidence type="ECO:0000256" key="2">
    <source>
        <dbReference type="SAM" id="MobiDB-lite"/>
    </source>
</evidence>
<feature type="compositionally biased region" description="Basic residues" evidence="2">
    <location>
        <begin position="549"/>
        <end position="565"/>
    </location>
</feature>
<dbReference type="SMART" id="SM00398">
    <property type="entry name" value="HMG"/>
    <property type="match status" value="1"/>
</dbReference>
<keyword evidence="3" id="KW-1133">Transmembrane helix</keyword>
<evidence type="ECO:0000259" key="4">
    <source>
        <dbReference type="PROSITE" id="PS50118"/>
    </source>
</evidence>
<dbReference type="PROSITE" id="PS50118">
    <property type="entry name" value="HMG_BOX_2"/>
    <property type="match status" value="1"/>
</dbReference>
<dbReference type="PANTHER" id="PTHR46584">
    <property type="entry name" value="HMG DOMAIN-CONTAINING PROTEIN 4"/>
    <property type="match status" value="1"/>
</dbReference>
<dbReference type="EMBL" id="CAHIKZ030001817">
    <property type="protein sequence ID" value="CAE1275197.1"/>
    <property type="molecule type" value="Genomic_DNA"/>
</dbReference>
<evidence type="ECO:0000256" key="3">
    <source>
        <dbReference type="SAM" id="Phobius"/>
    </source>
</evidence>